<feature type="compositionally biased region" description="Basic and acidic residues" evidence="9">
    <location>
        <begin position="100"/>
        <end position="110"/>
    </location>
</feature>
<reference evidence="10" key="1">
    <citation type="submission" date="2007-03" db="EMBL/GenBank/DDBJ databases">
        <title>Annotation of Culex pipiens quinquefasciatus.</title>
        <authorList>
            <consortium name="The Broad Institute Genome Sequencing Platform"/>
            <person name="Atkinson P.W."/>
            <person name="Hemingway J."/>
            <person name="Christensen B.M."/>
            <person name="Higgs S."/>
            <person name="Kodira C."/>
            <person name="Hannick L."/>
            <person name="Megy K."/>
            <person name="O'Leary S."/>
            <person name="Pearson M."/>
            <person name="Haas B.J."/>
            <person name="Mauceli E."/>
            <person name="Wortman J.R."/>
            <person name="Lee N.H."/>
            <person name="Guigo R."/>
            <person name="Stanke M."/>
            <person name="Alvarado L."/>
            <person name="Amedeo P."/>
            <person name="Antoine C.H."/>
            <person name="Arensburger P."/>
            <person name="Bidwell S.L."/>
            <person name="Crawford M."/>
            <person name="Camaro F."/>
            <person name="Devon K."/>
            <person name="Engels R."/>
            <person name="Hammond M."/>
            <person name="Howarth C."/>
            <person name="Koehrsen M."/>
            <person name="Lawson D."/>
            <person name="Montgomery P."/>
            <person name="Nene V."/>
            <person name="Nusbaum C."/>
            <person name="Puiu D."/>
            <person name="Romero-Severson J."/>
            <person name="Severson D.W."/>
            <person name="Shumway M."/>
            <person name="Sisk P."/>
            <person name="Stolte C."/>
            <person name="Zeng Q."/>
            <person name="Eisenstadt E."/>
            <person name="Fraser-Liggett C."/>
            <person name="Strausberg R."/>
            <person name="Galagan J."/>
            <person name="Birren B."/>
            <person name="Collins F.H."/>
        </authorList>
    </citation>
    <scope>NUCLEOTIDE SEQUENCE [LARGE SCALE GENOMIC DNA]</scope>
    <source>
        <strain evidence="10">JHB</strain>
    </source>
</reference>
<dbReference type="PANTHER" id="PTHR13074">
    <property type="entry name" value="MEDIATOR OF RNA POLYMERASE II TRANSCRIPTION SUBUNIT 8"/>
    <property type="match status" value="1"/>
</dbReference>
<dbReference type="VEuPathDB" id="VectorBase:CQUJHB009933"/>
<comment type="subcellular location">
    <subcellularLocation>
        <location evidence="1 8">Nucleus</location>
    </subcellularLocation>
</comment>
<keyword evidence="6 8" id="KW-0804">Transcription</keyword>
<keyword evidence="5 8" id="KW-0010">Activator</keyword>
<dbReference type="GO" id="GO:0003712">
    <property type="term" value="F:transcription coregulator activity"/>
    <property type="evidence" value="ECO:0007669"/>
    <property type="project" value="InterPro"/>
</dbReference>
<gene>
    <name evidence="11" type="primary">6047720</name>
    <name evidence="8" type="synonym">MED8</name>
    <name evidence="10" type="ORF">CpipJ_CPIJ014300</name>
</gene>
<keyword evidence="4 8" id="KW-0805">Transcription regulation</keyword>
<dbReference type="EMBL" id="DS232361">
    <property type="protein sequence ID" value="EDS40633.1"/>
    <property type="molecule type" value="Genomic_DNA"/>
</dbReference>
<dbReference type="GO" id="GO:0070847">
    <property type="term" value="C:core mediator complex"/>
    <property type="evidence" value="ECO:0007669"/>
    <property type="project" value="TreeGrafter"/>
</dbReference>
<dbReference type="AlphaFoldDB" id="B0X518"/>
<feature type="region of interest" description="Disordered" evidence="9">
    <location>
        <begin position="50"/>
        <end position="115"/>
    </location>
</feature>
<evidence type="ECO:0000256" key="2">
    <source>
        <dbReference type="ARBA" id="ARBA00005716"/>
    </source>
</evidence>
<dbReference type="Pfam" id="PF10232">
    <property type="entry name" value="Med8"/>
    <property type="match status" value="1"/>
</dbReference>
<keyword evidence="7 8" id="KW-0539">Nucleus</keyword>
<protein>
    <recommendedName>
        <fullName evidence="8">Mediator of RNA polymerase II transcription subunit 8</fullName>
    </recommendedName>
    <alternativeName>
        <fullName evidence="8">Mediator complex subunit 8</fullName>
    </alternativeName>
</protein>
<evidence type="ECO:0000256" key="3">
    <source>
        <dbReference type="ARBA" id="ARBA00011837"/>
    </source>
</evidence>
<dbReference type="InParanoid" id="B0X518"/>
<comment type="function">
    <text evidence="8">Component of the Mediator complex, a coactivator involved in the regulated transcription of nearly all RNA polymerase II-dependent genes. Mediator functions as a bridge to convey information from gene-specific regulatory proteins to the basal RNA polymerase II transcription machinery. Mediator is recruited to promoters by direct interactions with regulatory proteins and serves as a scaffold for the assembly of a functional preinitiation complex with RNA polymerase II and the general transcription factors.</text>
</comment>
<evidence type="ECO:0000256" key="1">
    <source>
        <dbReference type="ARBA" id="ARBA00004123"/>
    </source>
</evidence>
<comment type="subunit">
    <text evidence="3 8">Component of the Mediator complex.</text>
</comment>
<evidence type="ECO:0000256" key="8">
    <source>
        <dbReference type="RuleBase" id="RU364144"/>
    </source>
</evidence>
<dbReference type="VEuPathDB" id="VectorBase:CQUJHB004447"/>
<keyword evidence="12" id="KW-1185">Reference proteome</keyword>
<dbReference type="OrthoDB" id="7758976at2759"/>
<dbReference type="HOGENOM" id="CLU_821982_0_0_1"/>
<accession>B0X518</accession>
<evidence type="ECO:0000256" key="6">
    <source>
        <dbReference type="ARBA" id="ARBA00023163"/>
    </source>
</evidence>
<organism>
    <name type="scientific">Culex quinquefasciatus</name>
    <name type="common">Southern house mosquito</name>
    <name type="synonym">Culex pungens</name>
    <dbReference type="NCBI Taxonomy" id="7176"/>
    <lineage>
        <taxon>Eukaryota</taxon>
        <taxon>Metazoa</taxon>
        <taxon>Ecdysozoa</taxon>
        <taxon>Arthropoda</taxon>
        <taxon>Hexapoda</taxon>
        <taxon>Insecta</taxon>
        <taxon>Pterygota</taxon>
        <taxon>Neoptera</taxon>
        <taxon>Endopterygota</taxon>
        <taxon>Diptera</taxon>
        <taxon>Nematocera</taxon>
        <taxon>Culicoidea</taxon>
        <taxon>Culicidae</taxon>
        <taxon>Culicinae</taxon>
        <taxon>Culicini</taxon>
        <taxon>Culex</taxon>
        <taxon>Culex</taxon>
    </lineage>
</organism>
<name>B0X518_CULQU</name>
<feature type="compositionally biased region" description="Acidic residues" evidence="9">
    <location>
        <begin position="20"/>
        <end position="29"/>
    </location>
</feature>
<evidence type="ECO:0000256" key="7">
    <source>
        <dbReference type="ARBA" id="ARBA00023242"/>
    </source>
</evidence>
<dbReference type="GO" id="GO:0000978">
    <property type="term" value="F:RNA polymerase II cis-regulatory region sequence-specific DNA binding"/>
    <property type="evidence" value="ECO:0007669"/>
    <property type="project" value="TreeGrafter"/>
</dbReference>
<proteinExistence type="inferred from homology"/>
<dbReference type="STRING" id="7176.B0X518"/>
<reference evidence="11" key="2">
    <citation type="submission" date="2021-02" db="UniProtKB">
        <authorList>
            <consortium name="EnsemblMetazoa"/>
        </authorList>
    </citation>
    <scope>IDENTIFICATION</scope>
    <source>
        <strain evidence="11">JHB</strain>
    </source>
</reference>
<evidence type="ECO:0000256" key="5">
    <source>
        <dbReference type="ARBA" id="ARBA00023159"/>
    </source>
</evidence>
<dbReference type="PANTHER" id="PTHR13074:SF9">
    <property type="entry name" value="MEDIATOR OF RNA POLYMERASE II TRANSCRIPTION SUBUNIT 8"/>
    <property type="match status" value="1"/>
</dbReference>
<dbReference type="eggNOG" id="KOG3583">
    <property type="taxonomic scope" value="Eukaryota"/>
</dbReference>
<evidence type="ECO:0000313" key="12">
    <source>
        <dbReference type="Proteomes" id="UP000002320"/>
    </source>
</evidence>
<dbReference type="Proteomes" id="UP000002320">
    <property type="component" value="Unassembled WGS sequence"/>
</dbReference>
<dbReference type="InterPro" id="IPR019364">
    <property type="entry name" value="Mediatior_Med8_fun/met"/>
</dbReference>
<dbReference type="GO" id="GO:0016592">
    <property type="term" value="C:mediator complex"/>
    <property type="evidence" value="ECO:0007669"/>
    <property type="project" value="InterPro"/>
</dbReference>
<dbReference type="KEGG" id="cqu:CpipJ_CPIJ014300"/>
<evidence type="ECO:0000256" key="9">
    <source>
        <dbReference type="SAM" id="MobiDB-lite"/>
    </source>
</evidence>
<evidence type="ECO:0000256" key="4">
    <source>
        <dbReference type="ARBA" id="ARBA00023015"/>
    </source>
</evidence>
<dbReference type="GO" id="GO:0006357">
    <property type="term" value="P:regulation of transcription by RNA polymerase II"/>
    <property type="evidence" value="ECO:0007669"/>
    <property type="project" value="InterPro"/>
</dbReference>
<evidence type="ECO:0000313" key="11">
    <source>
        <dbReference type="EnsemblMetazoa" id="CPIJ014300-PA"/>
    </source>
</evidence>
<dbReference type="EnsemblMetazoa" id="CPIJ014300-RA">
    <property type="protein sequence ID" value="CPIJ014300-PA"/>
    <property type="gene ID" value="CPIJ014300"/>
</dbReference>
<comment type="similarity">
    <text evidence="2 8">Belongs to the Mediator complex subunit 8 family.</text>
</comment>
<dbReference type="VEuPathDB" id="VectorBase:CPIJ014300"/>
<sequence>MLYPEDDLITYDALNSASDSSEDESSYEDLLDRCDGADSASYLVNEFFARDQSGNREETNNASEPRASGFKPRSVSKRKDIENKKQGARRRGSRAGTRNLEPERGDKRESDEYDEEPFRKLLVPLALPGWLQTQQLIWESGSLCQLLHRRRNVTANNRMPNSNETKSMNSAQQQKQQITNAMKNFSIRTLAELGHRIRCWSRRRSSRASMQLAVDRISAGQTEGRPVACGDQQWQSRRILKAKEEWDTEASSRPGIQQTSSLADTQALVAAVGLGNGLTLPMGPGGVPNPGLMIPPAIRQASPISAVSPGAGMGKMPSGIKTNIKSANQVHPYRFQDF</sequence>
<feature type="region of interest" description="Disordered" evidence="9">
    <location>
        <begin position="1"/>
        <end position="29"/>
    </location>
</feature>
<evidence type="ECO:0000313" key="10">
    <source>
        <dbReference type="EMBL" id="EDS40633.1"/>
    </source>
</evidence>